<reference evidence="1 2" key="1">
    <citation type="journal article" date="2019" name="Commun. Biol.">
        <title>The bagworm genome reveals a unique fibroin gene that provides high tensile strength.</title>
        <authorList>
            <person name="Kono N."/>
            <person name="Nakamura H."/>
            <person name="Ohtoshi R."/>
            <person name="Tomita M."/>
            <person name="Numata K."/>
            <person name="Arakawa K."/>
        </authorList>
    </citation>
    <scope>NUCLEOTIDE SEQUENCE [LARGE SCALE GENOMIC DNA]</scope>
</reference>
<dbReference type="AlphaFoldDB" id="A0A4C1XVG7"/>
<accession>A0A4C1XVG7</accession>
<keyword evidence="2" id="KW-1185">Reference proteome</keyword>
<dbReference type="EMBL" id="BGZK01000949">
    <property type="protein sequence ID" value="GBP66145.1"/>
    <property type="molecule type" value="Genomic_DNA"/>
</dbReference>
<gene>
    <name evidence="1" type="ORF">EVAR_83925_1</name>
</gene>
<proteinExistence type="predicted"/>
<name>A0A4C1XVG7_EUMVA</name>
<sequence length="145" mass="16279">MVWEPLVRPAARVRHRLARFVCFDSQIECGFAIDFYFYVIRPPDALENTNIQPTSTRHLVVRHHLEAPSFLQLFLEETSFPIIVTTCVIITQPLQEHDESSLPGVRKDFGACSRSGGEGIDCEPVREACTASSTILQSDIETLCA</sequence>
<evidence type="ECO:0000313" key="1">
    <source>
        <dbReference type="EMBL" id="GBP66145.1"/>
    </source>
</evidence>
<organism evidence="1 2">
    <name type="scientific">Eumeta variegata</name>
    <name type="common">Bagworm moth</name>
    <name type="synonym">Eumeta japonica</name>
    <dbReference type="NCBI Taxonomy" id="151549"/>
    <lineage>
        <taxon>Eukaryota</taxon>
        <taxon>Metazoa</taxon>
        <taxon>Ecdysozoa</taxon>
        <taxon>Arthropoda</taxon>
        <taxon>Hexapoda</taxon>
        <taxon>Insecta</taxon>
        <taxon>Pterygota</taxon>
        <taxon>Neoptera</taxon>
        <taxon>Endopterygota</taxon>
        <taxon>Lepidoptera</taxon>
        <taxon>Glossata</taxon>
        <taxon>Ditrysia</taxon>
        <taxon>Tineoidea</taxon>
        <taxon>Psychidae</taxon>
        <taxon>Oiketicinae</taxon>
        <taxon>Eumeta</taxon>
    </lineage>
</organism>
<protein>
    <submittedName>
        <fullName evidence="1">Uncharacterized protein</fullName>
    </submittedName>
</protein>
<evidence type="ECO:0000313" key="2">
    <source>
        <dbReference type="Proteomes" id="UP000299102"/>
    </source>
</evidence>
<comment type="caution">
    <text evidence="1">The sequence shown here is derived from an EMBL/GenBank/DDBJ whole genome shotgun (WGS) entry which is preliminary data.</text>
</comment>
<dbReference type="Proteomes" id="UP000299102">
    <property type="component" value="Unassembled WGS sequence"/>
</dbReference>